<evidence type="ECO:0000256" key="6">
    <source>
        <dbReference type="SAM" id="Phobius"/>
    </source>
</evidence>
<keyword evidence="5 6" id="KW-0472">Membrane</keyword>
<evidence type="ECO:0000313" key="7">
    <source>
        <dbReference type="EMBL" id="VAW67136.1"/>
    </source>
</evidence>
<gene>
    <name evidence="7" type="ORF">MNBD_GAMMA09-3011</name>
</gene>
<feature type="transmembrane region" description="Helical" evidence="6">
    <location>
        <begin position="207"/>
        <end position="229"/>
    </location>
</feature>
<evidence type="ECO:0000256" key="2">
    <source>
        <dbReference type="ARBA" id="ARBA00022475"/>
    </source>
</evidence>
<keyword evidence="4 6" id="KW-1133">Transmembrane helix</keyword>
<evidence type="ECO:0008006" key="8">
    <source>
        <dbReference type="Google" id="ProtNLM"/>
    </source>
</evidence>
<name>A0A3B0YFJ8_9ZZZZ</name>
<accession>A0A3B0YFJ8</accession>
<feature type="transmembrane region" description="Helical" evidence="6">
    <location>
        <begin position="271"/>
        <end position="289"/>
    </location>
</feature>
<keyword evidence="3 6" id="KW-0812">Transmembrane</keyword>
<dbReference type="AlphaFoldDB" id="A0A3B0YFJ8"/>
<feature type="transmembrane region" description="Helical" evidence="6">
    <location>
        <begin position="146"/>
        <end position="164"/>
    </location>
</feature>
<dbReference type="Pfam" id="PF03706">
    <property type="entry name" value="LPG_synthase_TM"/>
    <property type="match status" value="1"/>
</dbReference>
<dbReference type="GO" id="GO:0005886">
    <property type="term" value="C:plasma membrane"/>
    <property type="evidence" value="ECO:0007669"/>
    <property type="project" value="UniProtKB-SubCell"/>
</dbReference>
<reference evidence="7" key="1">
    <citation type="submission" date="2018-06" db="EMBL/GenBank/DDBJ databases">
        <authorList>
            <person name="Zhirakovskaya E."/>
        </authorList>
    </citation>
    <scope>NUCLEOTIDE SEQUENCE</scope>
</reference>
<evidence type="ECO:0000256" key="4">
    <source>
        <dbReference type="ARBA" id="ARBA00022989"/>
    </source>
</evidence>
<proteinExistence type="predicted"/>
<dbReference type="NCBIfam" id="TIGR00374">
    <property type="entry name" value="flippase-like domain"/>
    <property type="match status" value="1"/>
</dbReference>
<evidence type="ECO:0000256" key="5">
    <source>
        <dbReference type="ARBA" id="ARBA00023136"/>
    </source>
</evidence>
<evidence type="ECO:0000256" key="1">
    <source>
        <dbReference type="ARBA" id="ARBA00004651"/>
    </source>
</evidence>
<comment type="subcellular location">
    <subcellularLocation>
        <location evidence="1">Cell membrane</location>
        <topology evidence="1">Multi-pass membrane protein</topology>
    </subcellularLocation>
</comment>
<keyword evidence="2" id="KW-1003">Cell membrane</keyword>
<feature type="transmembrane region" description="Helical" evidence="6">
    <location>
        <begin position="295"/>
        <end position="315"/>
    </location>
</feature>
<feature type="transmembrane region" description="Helical" evidence="6">
    <location>
        <begin position="241"/>
        <end position="259"/>
    </location>
</feature>
<dbReference type="PANTHER" id="PTHR39087">
    <property type="entry name" value="UPF0104 MEMBRANE PROTEIN MJ1595"/>
    <property type="match status" value="1"/>
</dbReference>
<protein>
    <recommendedName>
        <fullName evidence="8">Dolichol-P-glucose synthetase</fullName>
    </recommendedName>
</protein>
<feature type="transmembrane region" description="Helical" evidence="6">
    <location>
        <begin position="112"/>
        <end position="134"/>
    </location>
</feature>
<feature type="transmembrane region" description="Helical" evidence="6">
    <location>
        <begin position="36"/>
        <end position="54"/>
    </location>
</feature>
<dbReference type="EMBL" id="UOFI01000093">
    <property type="protein sequence ID" value="VAW67136.1"/>
    <property type="molecule type" value="Genomic_DNA"/>
</dbReference>
<feature type="transmembrane region" description="Helical" evidence="6">
    <location>
        <begin position="74"/>
        <end position="92"/>
    </location>
</feature>
<organism evidence="7">
    <name type="scientific">hydrothermal vent metagenome</name>
    <dbReference type="NCBI Taxonomy" id="652676"/>
    <lineage>
        <taxon>unclassified sequences</taxon>
        <taxon>metagenomes</taxon>
        <taxon>ecological metagenomes</taxon>
    </lineage>
</organism>
<sequence length="326" mass="36545">MRSWLHNSVIVISLIFLGVILYFVEWKLVYLKLSSLNFYEWVLSIAAQALIFFFRARRYGAILPIQSSLRTHALLNLAIVHSFYLTLLPARLGDVYFAALAQRYAGVSKSMGFSILLFVRLYDVIFLALLVLLLVSIYNTLILKQYIIYVVLVIISGFLMVVFFTRVLKIIISIFVFLEKITNINACGVIADNFFRVILELSNNKSVFVHIFTFLLTALCWGCLIGIYWVLLTAFGVADAWLVALLLVVLSNLVLLIPISTVGGLGVSEVVLTYGLMFTGMVFTEAVTIAISLRIVILLIPIILALIWFSANVFFQFGHSTVSGGD</sequence>
<dbReference type="InterPro" id="IPR022791">
    <property type="entry name" value="L-PG_synthase/AglD"/>
</dbReference>
<feature type="transmembrane region" description="Helical" evidence="6">
    <location>
        <begin position="7"/>
        <end position="24"/>
    </location>
</feature>
<evidence type="ECO:0000256" key="3">
    <source>
        <dbReference type="ARBA" id="ARBA00022692"/>
    </source>
</evidence>
<dbReference type="PANTHER" id="PTHR39087:SF2">
    <property type="entry name" value="UPF0104 MEMBRANE PROTEIN MJ1595"/>
    <property type="match status" value="1"/>
</dbReference>